<gene>
    <name evidence="1" type="ORF">C1S65_00590</name>
</gene>
<dbReference type="EMBL" id="CP030750">
    <property type="protein sequence ID" value="AXA22690.1"/>
    <property type="molecule type" value="Genomic_DNA"/>
</dbReference>
<reference evidence="1 2" key="1">
    <citation type="submission" date="2018-06" db="EMBL/GenBank/DDBJ databases">
        <title>The genome of Pseudomonas putida NX-1, a lignin degrader.</title>
        <authorList>
            <person name="Xu Z."/>
        </authorList>
    </citation>
    <scope>NUCLEOTIDE SEQUENCE [LARGE SCALE GENOMIC DNA]</scope>
    <source>
        <strain evidence="1 2">NX-1</strain>
    </source>
</reference>
<accession>A0AAD0L577</accession>
<evidence type="ECO:0000313" key="2">
    <source>
        <dbReference type="Proteomes" id="UP000251617"/>
    </source>
</evidence>
<proteinExistence type="predicted"/>
<protein>
    <recommendedName>
        <fullName evidence="3">Peptidase inhibitor I78 family protein</fullName>
    </recommendedName>
</protein>
<organism evidence="1 2">
    <name type="scientific">Pseudomonas putida</name>
    <name type="common">Arthrobacter siderocapsulatus</name>
    <dbReference type="NCBI Taxonomy" id="303"/>
    <lineage>
        <taxon>Bacteria</taxon>
        <taxon>Pseudomonadati</taxon>
        <taxon>Pseudomonadota</taxon>
        <taxon>Gammaproteobacteria</taxon>
        <taxon>Pseudomonadales</taxon>
        <taxon>Pseudomonadaceae</taxon>
        <taxon>Pseudomonas</taxon>
    </lineage>
</organism>
<sequence>MTTDILAPARHVIGSRYVESVGAYILELTGLSAVRIVTGAADLRDYRSDQVRIDVDDEGIISGLRNY</sequence>
<evidence type="ECO:0000313" key="1">
    <source>
        <dbReference type="EMBL" id="AXA22690.1"/>
    </source>
</evidence>
<dbReference type="AlphaFoldDB" id="A0AAD0L577"/>
<dbReference type="Proteomes" id="UP000251617">
    <property type="component" value="Chromosome"/>
</dbReference>
<dbReference type="RefSeq" id="WP_063542036.1">
    <property type="nucleotide sequence ID" value="NZ_CP011789.1"/>
</dbReference>
<evidence type="ECO:0008006" key="3">
    <source>
        <dbReference type="Google" id="ProtNLM"/>
    </source>
</evidence>
<name>A0AAD0L577_PSEPU</name>